<gene>
    <name evidence="1" type="primary">ala_1</name>
    <name evidence="1" type="ORF">Bravens_00666</name>
</gene>
<keyword evidence="2" id="KW-1185">Reference proteome</keyword>
<evidence type="ECO:0000313" key="2">
    <source>
        <dbReference type="Proteomes" id="UP000243589"/>
    </source>
</evidence>
<dbReference type="InterPro" id="IPR036291">
    <property type="entry name" value="NAD(P)-bd_dom_sf"/>
</dbReference>
<dbReference type="Gene3D" id="3.30.1780.10">
    <property type="entry name" value="ornithine cyclodeaminase, domain 1"/>
    <property type="match status" value="1"/>
</dbReference>
<dbReference type="EC" id="1.4.1.1" evidence="1"/>
<dbReference type="GO" id="GO:0000286">
    <property type="term" value="F:alanine dehydrogenase activity"/>
    <property type="evidence" value="ECO:0007669"/>
    <property type="project" value="UniProtKB-EC"/>
</dbReference>
<dbReference type="EMBL" id="LQQC01000008">
    <property type="protein sequence ID" value="KXZ58795.1"/>
    <property type="molecule type" value="Genomic_DNA"/>
</dbReference>
<reference evidence="1 2" key="1">
    <citation type="submission" date="2016-01" db="EMBL/GenBank/DDBJ databases">
        <title>Use of Whole Genome Sequencing to ascertain that Brevibacterium massiliense (Roux, Raoult 2009) is a later heterotypic synonym of Brevibacterium ravenspurgense (Mages 2008).</title>
        <authorList>
            <person name="Bernier A.-M."/>
            <person name="Burdz T."/>
            <person name="Huynh C."/>
            <person name="Pachecho A.L."/>
            <person name="Wiebe D."/>
            <person name="Bonner C."/>
            <person name="Bernard K."/>
        </authorList>
    </citation>
    <scope>NUCLEOTIDE SEQUENCE [LARGE SCALE GENOMIC DNA]</scope>
    <source>
        <strain evidence="1 2">CCUG56047</strain>
    </source>
</reference>
<dbReference type="PIRSF" id="PIRSF001439">
    <property type="entry name" value="CryM"/>
    <property type="match status" value="1"/>
</dbReference>
<dbReference type="RefSeq" id="WP_062020270.1">
    <property type="nucleotide sequence ID" value="NZ_LQQC01000008.1"/>
</dbReference>
<protein>
    <submittedName>
        <fullName evidence="1">Alanine dehydrogenase</fullName>
        <ecNumber evidence="1">1.4.1.1</ecNumber>
    </submittedName>
</protein>
<dbReference type="PANTHER" id="PTHR13812">
    <property type="entry name" value="KETIMINE REDUCTASE MU-CRYSTALLIN"/>
    <property type="match status" value="1"/>
</dbReference>
<keyword evidence="1" id="KW-0560">Oxidoreductase</keyword>
<dbReference type="InterPro" id="IPR003462">
    <property type="entry name" value="ODC_Mu_crystall"/>
</dbReference>
<dbReference type="Pfam" id="PF02423">
    <property type="entry name" value="OCD_Mu_crystall"/>
    <property type="match status" value="1"/>
</dbReference>
<organism evidence="1 2">
    <name type="scientific">Brevibacterium ravenspurgense</name>
    <dbReference type="NCBI Taxonomy" id="479117"/>
    <lineage>
        <taxon>Bacteria</taxon>
        <taxon>Bacillati</taxon>
        <taxon>Actinomycetota</taxon>
        <taxon>Actinomycetes</taxon>
        <taxon>Micrococcales</taxon>
        <taxon>Brevibacteriaceae</taxon>
        <taxon>Brevibacterium</taxon>
    </lineage>
</organism>
<name>A0A150H9V3_9MICO</name>
<dbReference type="PATRIC" id="fig|479117.4.peg.665"/>
<dbReference type="SUPFAM" id="SSF51735">
    <property type="entry name" value="NAD(P)-binding Rossmann-fold domains"/>
    <property type="match status" value="1"/>
</dbReference>
<sequence>MSDTRIDFLYLSEPDMIAAGVTDMARCVDVMEETLVLLRRGDFRMAGSNAMSHGAMVNFPKEPEFDSMPADGPDRRFMAMPAYLGGRFHTSGVKWYGSNVENRKKGLPRSIHTFALSDADTGAPLAYMSANLISAYRTGAIPGVAVKHLARSNARTFGIVGPGVIGRSVTQAVLSQCKDIEEIVVNGIDQPDVDRYRAFIEENFPHIRSVRAAADVEAVVRQADVVTVTVTTGEEGSSAFPFIDEEWIKPGAILLLPTAVRFDDTFIASDRVTKVVDSWRLYDAWADEYGVGAYQKLGIIGTHWHDLMRAGLLERDSIVDMADIIEGAAPGRQNDDQIFLYSVGGMPVEDVAWATEVYRTALDKGIGTTLNLWESPALA</sequence>
<dbReference type="InterPro" id="IPR023401">
    <property type="entry name" value="ODC_N"/>
</dbReference>
<dbReference type="NCBIfam" id="NF004848">
    <property type="entry name" value="PRK06199.1"/>
    <property type="match status" value="1"/>
</dbReference>
<dbReference type="PANTHER" id="PTHR13812:SF19">
    <property type="entry name" value="KETIMINE REDUCTASE MU-CRYSTALLIN"/>
    <property type="match status" value="1"/>
</dbReference>
<evidence type="ECO:0000313" key="1">
    <source>
        <dbReference type="EMBL" id="KXZ58795.1"/>
    </source>
</evidence>
<dbReference type="GO" id="GO:0005737">
    <property type="term" value="C:cytoplasm"/>
    <property type="evidence" value="ECO:0007669"/>
    <property type="project" value="TreeGrafter"/>
</dbReference>
<dbReference type="AlphaFoldDB" id="A0A150H9V3"/>
<dbReference type="Proteomes" id="UP000243589">
    <property type="component" value="Unassembled WGS sequence"/>
</dbReference>
<comment type="caution">
    <text evidence="1">The sequence shown here is derived from an EMBL/GenBank/DDBJ whole genome shotgun (WGS) entry which is preliminary data.</text>
</comment>
<proteinExistence type="predicted"/>
<dbReference type="Gene3D" id="3.40.50.720">
    <property type="entry name" value="NAD(P)-binding Rossmann-like Domain"/>
    <property type="match status" value="1"/>
</dbReference>
<accession>A0A150H9V3</accession>